<proteinExistence type="inferred from homology"/>
<dbReference type="PANTHER" id="PTHR43820">
    <property type="entry name" value="HIGH-AFFINITY BRANCHED-CHAIN AMINO ACID TRANSPORT ATP-BINDING PROTEIN LIVF"/>
    <property type="match status" value="1"/>
</dbReference>
<organism evidence="7 8">
    <name type="scientific">Kaustia mangrovi</name>
    <dbReference type="NCBI Taxonomy" id="2593653"/>
    <lineage>
        <taxon>Bacteria</taxon>
        <taxon>Pseudomonadati</taxon>
        <taxon>Pseudomonadota</taxon>
        <taxon>Alphaproteobacteria</taxon>
        <taxon>Hyphomicrobiales</taxon>
        <taxon>Parvibaculaceae</taxon>
        <taxon>Kaustia</taxon>
    </lineage>
</organism>
<sequence length="233" mass="25310">MLEVEGIEAAYGDSQVLFGVSLDVRDGEMVTLLGRNGMGKTTTIGAIMGLLPVKAGRIGFDGTDLTGTPPYRAARAGLGLVPEGRQIFPTLSVEENLVATAAPPRNRTPGWTLDGVYTLFPRLAERRRNMGSQISGGEQQMVAIARALMTNPKLLILDEATEGLAPIICEEIWSCLERLKADGQSILIVDKNVDVLARLADRHMILEKGRIVWAGTSAELKRDPQLTERYLLV</sequence>
<feature type="domain" description="ABC transporter" evidence="6">
    <location>
        <begin position="2"/>
        <end position="233"/>
    </location>
</feature>
<evidence type="ECO:0000256" key="3">
    <source>
        <dbReference type="ARBA" id="ARBA00022741"/>
    </source>
</evidence>
<reference evidence="7 8" key="1">
    <citation type="submission" date="2020-06" db="EMBL/GenBank/DDBJ databases">
        <title>Genome sequence of 2 isolates from Red Sea Mangroves.</title>
        <authorList>
            <person name="Sefrji F."/>
            <person name="Michoud G."/>
            <person name="Merlino G."/>
            <person name="Daffonchio D."/>
        </authorList>
    </citation>
    <scope>NUCLEOTIDE SEQUENCE [LARGE SCALE GENOMIC DNA]</scope>
    <source>
        <strain evidence="7 8">R1DC25</strain>
    </source>
</reference>
<name>A0A7S8C4D3_9HYPH</name>
<dbReference type="KEGG" id="kmn:HW532_10955"/>
<dbReference type="SMART" id="SM00382">
    <property type="entry name" value="AAA"/>
    <property type="match status" value="1"/>
</dbReference>
<dbReference type="GO" id="GO:0016887">
    <property type="term" value="F:ATP hydrolysis activity"/>
    <property type="evidence" value="ECO:0007669"/>
    <property type="project" value="InterPro"/>
</dbReference>
<evidence type="ECO:0000256" key="1">
    <source>
        <dbReference type="ARBA" id="ARBA00005417"/>
    </source>
</evidence>
<dbReference type="Pfam" id="PF00005">
    <property type="entry name" value="ABC_tran"/>
    <property type="match status" value="1"/>
</dbReference>
<keyword evidence="2" id="KW-0813">Transport</keyword>
<dbReference type="InterPro" id="IPR003593">
    <property type="entry name" value="AAA+_ATPase"/>
</dbReference>
<dbReference type="PROSITE" id="PS00211">
    <property type="entry name" value="ABC_TRANSPORTER_1"/>
    <property type="match status" value="1"/>
</dbReference>
<keyword evidence="8" id="KW-1185">Reference proteome</keyword>
<evidence type="ECO:0000313" key="7">
    <source>
        <dbReference type="EMBL" id="QPC43164.1"/>
    </source>
</evidence>
<dbReference type="Proteomes" id="UP000593594">
    <property type="component" value="Chromosome"/>
</dbReference>
<dbReference type="InterPro" id="IPR003439">
    <property type="entry name" value="ABC_transporter-like_ATP-bd"/>
</dbReference>
<evidence type="ECO:0000256" key="4">
    <source>
        <dbReference type="ARBA" id="ARBA00022840"/>
    </source>
</evidence>
<accession>A0A7S8C4D3</accession>
<dbReference type="GO" id="GO:0015807">
    <property type="term" value="P:L-amino acid transport"/>
    <property type="evidence" value="ECO:0007669"/>
    <property type="project" value="TreeGrafter"/>
</dbReference>
<evidence type="ECO:0000259" key="6">
    <source>
        <dbReference type="PROSITE" id="PS50893"/>
    </source>
</evidence>
<dbReference type="InterPro" id="IPR052156">
    <property type="entry name" value="BCAA_Transport_ATP-bd_LivF"/>
</dbReference>
<keyword evidence="3" id="KW-0547">Nucleotide-binding</keyword>
<protein>
    <submittedName>
        <fullName evidence="7">ABC transporter ATP-binding protein</fullName>
    </submittedName>
</protein>
<gene>
    <name evidence="7" type="ORF">HW532_10955</name>
</gene>
<dbReference type="PANTHER" id="PTHR43820:SF2">
    <property type="entry name" value="ABC TRANSPORTER ATP-BINDING PROTEIN"/>
    <property type="match status" value="1"/>
</dbReference>
<dbReference type="SUPFAM" id="SSF52540">
    <property type="entry name" value="P-loop containing nucleoside triphosphate hydrolases"/>
    <property type="match status" value="1"/>
</dbReference>
<dbReference type="AlphaFoldDB" id="A0A7S8C4D3"/>
<comment type="similarity">
    <text evidence="1">Belongs to the ABC transporter superfamily.</text>
</comment>
<evidence type="ECO:0000256" key="2">
    <source>
        <dbReference type="ARBA" id="ARBA00022448"/>
    </source>
</evidence>
<dbReference type="GO" id="GO:0005524">
    <property type="term" value="F:ATP binding"/>
    <property type="evidence" value="ECO:0007669"/>
    <property type="project" value="UniProtKB-KW"/>
</dbReference>
<dbReference type="RefSeq" id="WP_213160524.1">
    <property type="nucleotide sequence ID" value="NZ_CP058214.1"/>
</dbReference>
<dbReference type="InterPro" id="IPR027417">
    <property type="entry name" value="P-loop_NTPase"/>
</dbReference>
<dbReference type="InterPro" id="IPR017871">
    <property type="entry name" value="ABC_transporter-like_CS"/>
</dbReference>
<evidence type="ECO:0000313" key="8">
    <source>
        <dbReference type="Proteomes" id="UP000593594"/>
    </source>
</evidence>
<keyword evidence="4 7" id="KW-0067">ATP-binding</keyword>
<keyword evidence="5" id="KW-0029">Amino-acid transport</keyword>
<dbReference type="CDD" id="cd03224">
    <property type="entry name" value="ABC_TM1139_LivF_branched"/>
    <property type="match status" value="1"/>
</dbReference>
<dbReference type="PROSITE" id="PS50893">
    <property type="entry name" value="ABC_TRANSPORTER_2"/>
    <property type="match status" value="1"/>
</dbReference>
<dbReference type="GO" id="GO:0015658">
    <property type="term" value="F:branched-chain amino acid transmembrane transporter activity"/>
    <property type="evidence" value="ECO:0007669"/>
    <property type="project" value="TreeGrafter"/>
</dbReference>
<dbReference type="Gene3D" id="3.40.50.300">
    <property type="entry name" value="P-loop containing nucleotide triphosphate hydrolases"/>
    <property type="match status" value="1"/>
</dbReference>
<evidence type="ECO:0000256" key="5">
    <source>
        <dbReference type="ARBA" id="ARBA00022970"/>
    </source>
</evidence>
<dbReference type="EMBL" id="CP058214">
    <property type="protein sequence ID" value="QPC43164.1"/>
    <property type="molecule type" value="Genomic_DNA"/>
</dbReference>